<protein>
    <submittedName>
        <fullName evidence="1">Uncharacterized protein</fullName>
    </submittedName>
</protein>
<evidence type="ECO:0000313" key="1">
    <source>
        <dbReference type="EMBL" id="KAF2689665.1"/>
    </source>
</evidence>
<accession>A0A6G1JHL3</accession>
<dbReference type="Proteomes" id="UP000799291">
    <property type="component" value="Unassembled WGS sequence"/>
</dbReference>
<organism evidence="1 2">
    <name type="scientific">Lentithecium fluviatile CBS 122367</name>
    <dbReference type="NCBI Taxonomy" id="1168545"/>
    <lineage>
        <taxon>Eukaryota</taxon>
        <taxon>Fungi</taxon>
        <taxon>Dikarya</taxon>
        <taxon>Ascomycota</taxon>
        <taxon>Pezizomycotina</taxon>
        <taxon>Dothideomycetes</taxon>
        <taxon>Pleosporomycetidae</taxon>
        <taxon>Pleosporales</taxon>
        <taxon>Massarineae</taxon>
        <taxon>Lentitheciaceae</taxon>
        <taxon>Lentithecium</taxon>
    </lineage>
</organism>
<dbReference type="EMBL" id="MU005572">
    <property type="protein sequence ID" value="KAF2689665.1"/>
    <property type="molecule type" value="Genomic_DNA"/>
</dbReference>
<dbReference type="AlphaFoldDB" id="A0A6G1JHL3"/>
<dbReference type="OrthoDB" id="10667187at2759"/>
<reference evidence="1" key="1">
    <citation type="journal article" date="2020" name="Stud. Mycol.">
        <title>101 Dothideomycetes genomes: a test case for predicting lifestyles and emergence of pathogens.</title>
        <authorList>
            <person name="Haridas S."/>
            <person name="Albert R."/>
            <person name="Binder M."/>
            <person name="Bloem J."/>
            <person name="Labutti K."/>
            <person name="Salamov A."/>
            <person name="Andreopoulos B."/>
            <person name="Baker S."/>
            <person name="Barry K."/>
            <person name="Bills G."/>
            <person name="Bluhm B."/>
            <person name="Cannon C."/>
            <person name="Castanera R."/>
            <person name="Culley D."/>
            <person name="Daum C."/>
            <person name="Ezra D."/>
            <person name="Gonzalez J."/>
            <person name="Henrissat B."/>
            <person name="Kuo A."/>
            <person name="Liang C."/>
            <person name="Lipzen A."/>
            <person name="Lutzoni F."/>
            <person name="Magnuson J."/>
            <person name="Mondo S."/>
            <person name="Nolan M."/>
            <person name="Ohm R."/>
            <person name="Pangilinan J."/>
            <person name="Park H.-J."/>
            <person name="Ramirez L."/>
            <person name="Alfaro M."/>
            <person name="Sun H."/>
            <person name="Tritt A."/>
            <person name="Yoshinaga Y."/>
            <person name="Zwiers L.-H."/>
            <person name="Turgeon B."/>
            <person name="Goodwin S."/>
            <person name="Spatafora J."/>
            <person name="Crous P."/>
            <person name="Grigoriev I."/>
        </authorList>
    </citation>
    <scope>NUCLEOTIDE SEQUENCE</scope>
    <source>
        <strain evidence="1">CBS 122367</strain>
    </source>
</reference>
<name>A0A6G1JHL3_9PLEO</name>
<proteinExistence type="predicted"/>
<gene>
    <name evidence="1" type="ORF">K458DRAFT_400363</name>
</gene>
<keyword evidence="2" id="KW-1185">Reference proteome</keyword>
<evidence type="ECO:0000313" key="2">
    <source>
        <dbReference type="Proteomes" id="UP000799291"/>
    </source>
</evidence>
<sequence length="226" mass="24908">MSATNLASVATTRLEPVGSFTLIADGAPHLDTVPSRHFLANPNDDHDMNKLIERDRNLMEAGLQTTPMVMRGQRSITMPAIGTNVSEGDSEAFPYPRIPVTPSRPLSPNISRVPTRAALTIHPNRSLPLLSSRPLSDGPIGHTYMAVSARPRHVESFGPIERFPRPRGSQGRLSMIAYVGTICESDEQAFVYTPGAEHAITPMKKAKWYLKVAKKVKRIFKSKARE</sequence>